<evidence type="ECO:0000313" key="2">
    <source>
        <dbReference type="EMBL" id="TXK06325.1"/>
    </source>
</evidence>
<dbReference type="Gene3D" id="1.10.287.1060">
    <property type="entry name" value="ESAT-6-like"/>
    <property type="match status" value="1"/>
</dbReference>
<accession>A0A5C8HQN6</accession>
<dbReference type="InterPro" id="IPR010310">
    <property type="entry name" value="T7SS_ESAT-6-like"/>
</dbReference>
<dbReference type="SUPFAM" id="SSF140453">
    <property type="entry name" value="EsxAB dimer-like"/>
    <property type="match status" value="1"/>
</dbReference>
<feature type="compositionally biased region" description="Polar residues" evidence="1">
    <location>
        <begin position="87"/>
        <end position="100"/>
    </location>
</feature>
<evidence type="ECO:0000313" key="3">
    <source>
        <dbReference type="Proteomes" id="UP000321196"/>
    </source>
</evidence>
<feature type="region of interest" description="Disordered" evidence="1">
    <location>
        <begin position="81"/>
        <end position="106"/>
    </location>
</feature>
<reference evidence="2 3" key="1">
    <citation type="submission" date="2019-08" db="EMBL/GenBank/DDBJ databases">
        <authorList>
            <person name="Dong K."/>
        </authorList>
    </citation>
    <scope>NUCLEOTIDE SEQUENCE [LARGE SCALE GENOMIC DNA]</scope>
    <source>
        <strain evidence="2 3">M4-8</strain>
    </source>
</reference>
<dbReference type="RefSeq" id="WP_147825130.1">
    <property type="nucleotide sequence ID" value="NZ_BAAARG010000001.1"/>
</dbReference>
<gene>
    <name evidence="2" type="ORF">FVP60_05030</name>
</gene>
<dbReference type="Pfam" id="PF06013">
    <property type="entry name" value="WXG100"/>
    <property type="match status" value="1"/>
</dbReference>
<dbReference type="AlphaFoldDB" id="A0A5C8HQN6"/>
<comment type="caution">
    <text evidence="2">The sequence shown here is derived from an EMBL/GenBank/DDBJ whole genome shotgun (WGS) entry which is preliminary data.</text>
</comment>
<organism evidence="2 3">
    <name type="scientific">Microbacterium mitrae</name>
    <dbReference type="NCBI Taxonomy" id="664640"/>
    <lineage>
        <taxon>Bacteria</taxon>
        <taxon>Bacillati</taxon>
        <taxon>Actinomycetota</taxon>
        <taxon>Actinomycetes</taxon>
        <taxon>Micrococcales</taxon>
        <taxon>Microbacteriaceae</taxon>
        <taxon>Microbacterium</taxon>
    </lineage>
</organism>
<sequence>MVDRISAEAGALVAGAQAAVEAKQDITQRVNAVQAAASATRSAWTGPAAQRYYSLIDNWEMEAKKIANILDQLEDSLRKTAGDQAASDESFQGTIGNLNSMMGGAS</sequence>
<name>A0A5C8HQN6_9MICO</name>
<protein>
    <submittedName>
        <fullName evidence="2">WXG100 family type VII secretion target</fullName>
    </submittedName>
</protein>
<dbReference type="Proteomes" id="UP000321196">
    <property type="component" value="Unassembled WGS sequence"/>
</dbReference>
<dbReference type="InterPro" id="IPR036689">
    <property type="entry name" value="ESAT-6-like_sf"/>
</dbReference>
<keyword evidence="3" id="KW-1185">Reference proteome</keyword>
<dbReference type="OrthoDB" id="3253863at2"/>
<dbReference type="EMBL" id="VRSW01000001">
    <property type="protein sequence ID" value="TXK06325.1"/>
    <property type="molecule type" value="Genomic_DNA"/>
</dbReference>
<proteinExistence type="predicted"/>
<evidence type="ECO:0000256" key="1">
    <source>
        <dbReference type="SAM" id="MobiDB-lite"/>
    </source>
</evidence>